<sequence>MIIDNKAFEKNGLTYVIRSAIAADAKALSALRPQIDGETQNMDRQRGEGFIDAPGFERLIRMDTASPVNLFLVAVVDKRLVGFSRCEGSNLARLAHKVEFGVCMLKDFWGYGIGKNLLQTSVAWADACGIKKMALSALETNVKAIELYKKLGFEVEGILKNDKLLADGKYYNTIAMGRCHDIESAFR</sequence>
<keyword evidence="3" id="KW-1185">Reference proteome</keyword>
<dbReference type="InterPro" id="IPR016181">
    <property type="entry name" value="Acyl_CoA_acyltransferase"/>
</dbReference>
<dbReference type="Proteomes" id="UP000671960">
    <property type="component" value="Chromosome"/>
</dbReference>
<proteinExistence type="predicted"/>
<dbReference type="Gene3D" id="3.40.630.30">
    <property type="match status" value="1"/>
</dbReference>
<dbReference type="PANTHER" id="PTHR43415:SF3">
    <property type="entry name" value="GNAT-FAMILY ACETYLTRANSFERASE"/>
    <property type="match status" value="1"/>
</dbReference>
<reference evidence="2 3" key="1">
    <citation type="submission" date="2020-03" db="EMBL/GenBank/DDBJ databases">
        <authorList>
            <person name="Bakhshi Ganjeh M."/>
        </authorList>
    </citation>
    <scope>NUCLEOTIDE SEQUENCE [LARGE SCALE GENOMIC DNA]</scope>
    <source>
        <strain evidence="3">Iran 50</strain>
    </source>
</reference>
<dbReference type="CDD" id="cd04301">
    <property type="entry name" value="NAT_SF"/>
    <property type="match status" value="1"/>
</dbReference>
<evidence type="ECO:0000313" key="3">
    <source>
        <dbReference type="Proteomes" id="UP000671960"/>
    </source>
</evidence>
<accession>A0ABX7UTB2</accession>
<evidence type="ECO:0000313" key="2">
    <source>
        <dbReference type="EMBL" id="QTF07612.1"/>
    </source>
</evidence>
<dbReference type="RefSeq" id="WP_208230246.1">
    <property type="nucleotide sequence ID" value="NZ_CP050854.1"/>
</dbReference>
<dbReference type="InterPro" id="IPR000182">
    <property type="entry name" value="GNAT_dom"/>
</dbReference>
<dbReference type="PANTHER" id="PTHR43415">
    <property type="entry name" value="SPERMIDINE N(1)-ACETYLTRANSFERASE"/>
    <property type="match status" value="1"/>
</dbReference>
<protein>
    <submittedName>
        <fullName evidence="2">GNAT family N-acetyltransferase</fullName>
    </submittedName>
</protein>
<dbReference type="Pfam" id="PF00583">
    <property type="entry name" value="Acetyltransf_1"/>
    <property type="match status" value="1"/>
</dbReference>
<feature type="domain" description="N-acetyltransferase" evidence="1">
    <location>
        <begin position="15"/>
        <end position="177"/>
    </location>
</feature>
<dbReference type="EMBL" id="CP050854">
    <property type="protein sequence ID" value="QTF07612.1"/>
    <property type="molecule type" value="Genomic_DNA"/>
</dbReference>
<dbReference type="SUPFAM" id="SSF55729">
    <property type="entry name" value="Acyl-CoA N-acyltransferases (Nat)"/>
    <property type="match status" value="1"/>
</dbReference>
<dbReference type="PROSITE" id="PS51186">
    <property type="entry name" value="GNAT"/>
    <property type="match status" value="1"/>
</dbReference>
<organism evidence="2 3">
    <name type="scientific">Brenneria izadpanahii</name>
    <dbReference type="NCBI Taxonomy" id="2722756"/>
    <lineage>
        <taxon>Bacteria</taxon>
        <taxon>Pseudomonadati</taxon>
        <taxon>Pseudomonadota</taxon>
        <taxon>Gammaproteobacteria</taxon>
        <taxon>Enterobacterales</taxon>
        <taxon>Pectobacteriaceae</taxon>
        <taxon>Brenneria</taxon>
    </lineage>
</organism>
<evidence type="ECO:0000259" key="1">
    <source>
        <dbReference type="PROSITE" id="PS51186"/>
    </source>
</evidence>
<name>A0ABX7UTB2_9GAMM</name>
<gene>
    <name evidence="2" type="ORF">HC231_06500</name>
</gene>